<evidence type="ECO:0000256" key="3">
    <source>
        <dbReference type="ARBA" id="ARBA00022475"/>
    </source>
</evidence>
<evidence type="ECO:0000313" key="10">
    <source>
        <dbReference type="Proteomes" id="UP001355207"/>
    </source>
</evidence>
<evidence type="ECO:0000256" key="8">
    <source>
        <dbReference type="SAM" id="Phobius"/>
    </source>
</evidence>
<feature type="transmembrane region" description="Helical" evidence="8">
    <location>
        <begin position="233"/>
        <end position="252"/>
    </location>
</feature>
<dbReference type="InterPro" id="IPR007272">
    <property type="entry name" value="Sulf_transp_TsuA/YedE"/>
</dbReference>
<evidence type="ECO:0000256" key="4">
    <source>
        <dbReference type="ARBA" id="ARBA00022519"/>
    </source>
</evidence>
<keyword evidence="2" id="KW-0813">Transport</keyword>
<feature type="transmembrane region" description="Helical" evidence="8">
    <location>
        <begin position="116"/>
        <end position="137"/>
    </location>
</feature>
<keyword evidence="10" id="KW-1185">Reference proteome</keyword>
<dbReference type="PANTHER" id="PTHR30574:SF1">
    <property type="entry name" value="SULPHUR TRANSPORT DOMAIN-CONTAINING PROTEIN"/>
    <property type="match status" value="1"/>
</dbReference>
<evidence type="ECO:0000313" key="9">
    <source>
        <dbReference type="EMBL" id="WWC86394.1"/>
    </source>
</evidence>
<name>A0AAX4JNS9_9TREE</name>
<accession>A0AAX4JNS9</accession>
<proteinExistence type="predicted"/>
<evidence type="ECO:0000256" key="6">
    <source>
        <dbReference type="ARBA" id="ARBA00022989"/>
    </source>
</evidence>
<dbReference type="EMBL" id="CP144098">
    <property type="protein sequence ID" value="WWC86394.1"/>
    <property type="molecule type" value="Genomic_DNA"/>
</dbReference>
<evidence type="ECO:0008006" key="11">
    <source>
        <dbReference type="Google" id="ProtNLM"/>
    </source>
</evidence>
<feature type="transmembrane region" description="Helical" evidence="8">
    <location>
        <begin position="157"/>
        <end position="174"/>
    </location>
</feature>
<dbReference type="GeneID" id="91091942"/>
<dbReference type="RefSeq" id="XP_066073157.1">
    <property type="nucleotide sequence ID" value="XM_066217060.1"/>
</dbReference>
<evidence type="ECO:0000256" key="7">
    <source>
        <dbReference type="ARBA" id="ARBA00023136"/>
    </source>
</evidence>
<evidence type="ECO:0000256" key="1">
    <source>
        <dbReference type="ARBA" id="ARBA00004429"/>
    </source>
</evidence>
<reference evidence="9 10" key="1">
    <citation type="submission" date="2024-01" db="EMBL/GenBank/DDBJ databases">
        <title>Comparative genomics of Cryptococcus and Kwoniella reveals pathogenesis evolution and contrasting modes of karyotype evolution via chromosome fusion or intercentromeric recombination.</title>
        <authorList>
            <person name="Coelho M.A."/>
            <person name="David-Palma M."/>
            <person name="Shea T."/>
            <person name="Bowers K."/>
            <person name="McGinley-Smith S."/>
            <person name="Mohammad A.W."/>
            <person name="Gnirke A."/>
            <person name="Yurkov A.M."/>
            <person name="Nowrousian M."/>
            <person name="Sun S."/>
            <person name="Cuomo C.A."/>
            <person name="Heitman J."/>
        </authorList>
    </citation>
    <scope>NUCLEOTIDE SEQUENCE [LARGE SCALE GENOMIC DNA]</scope>
    <source>
        <strain evidence="9 10">CBS 6074</strain>
    </source>
</reference>
<feature type="transmembrane region" description="Helical" evidence="8">
    <location>
        <begin position="194"/>
        <end position="213"/>
    </location>
</feature>
<dbReference type="Pfam" id="PF04143">
    <property type="entry name" value="Sulf_transp"/>
    <property type="match status" value="1"/>
</dbReference>
<dbReference type="Pfam" id="PF20398">
    <property type="entry name" value="DUF6691"/>
    <property type="match status" value="1"/>
</dbReference>
<keyword evidence="5 8" id="KW-0812">Transmembrane</keyword>
<gene>
    <name evidence="9" type="ORF">L201_001270</name>
</gene>
<evidence type="ECO:0000256" key="5">
    <source>
        <dbReference type="ARBA" id="ARBA00022692"/>
    </source>
</evidence>
<feature type="transmembrane region" description="Helical" evidence="8">
    <location>
        <begin position="278"/>
        <end position="301"/>
    </location>
</feature>
<organism evidence="9 10">
    <name type="scientific">Kwoniella dendrophila CBS 6074</name>
    <dbReference type="NCBI Taxonomy" id="1295534"/>
    <lineage>
        <taxon>Eukaryota</taxon>
        <taxon>Fungi</taxon>
        <taxon>Dikarya</taxon>
        <taxon>Basidiomycota</taxon>
        <taxon>Agaricomycotina</taxon>
        <taxon>Tremellomycetes</taxon>
        <taxon>Tremellales</taxon>
        <taxon>Cryptococcaceae</taxon>
        <taxon>Kwoniella</taxon>
    </lineage>
</organism>
<keyword evidence="3" id="KW-1003">Cell membrane</keyword>
<sequence length="344" mass="36576">MPFTPIQTFLGGYLLHLSSSSLLEDTGRVFGISGILNSSLFGTQELWQPSTIVGLLAGPVLSHITGLETYFPGDGLASIAQVSYGRLALAGGLVGFGTRLGSGCTSGHMLCGVSRLSPRSIVATFTFFTTAVLTANISPLSTSSSAVPANRLDKPSSSTIALFITVIAGCKLAYSVLRQTLLNTKTTSRVLRSAPYFLLGLIFSLGLSISGMADPLKVMGFLRFPRLQHFDPSLSMVMLSGVLPNAIHYATIKNKTPRPKFSWESWQIPTRKDIDIKLIIGAVAFGAGWGLVGLCPGPAIVTLAQGFVKLTQDSSFQIDNLGKVTTFMFTTIVAMRISSLVSSK</sequence>
<keyword evidence="7 8" id="KW-0472">Membrane</keyword>
<protein>
    <recommendedName>
        <fullName evidence="11">Sulphur transport domain-containing protein</fullName>
    </recommendedName>
</protein>
<dbReference type="InterPro" id="IPR046513">
    <property type="entry name" value="DUF6691"/>
</dbReference>
<dbReference type="AlphaFoldDB" id="A0AAX4JNS9"/>
<dbReference type="PANTHER" id="PTHR30574">
    <property type="entry name" value="INNER MEMBRANE PROTEIN YEDE"/>
    <property type="match status" value="1"/>
</dbReference>
<keyword evidence="4" id="KW-0997">Cell inner membrane</keyword>
<keyword evidence="6 8" id="KW-1133">Transmembrane helix</keyword>
<dbReference type="Proteomes" id="UP001355207">
    <property type="component" value="Chromosome 1"/>
</dbReference>
<evidence type="ECO:0000256" key="2">
    <source>
        <dbReference type="ARBA" id="ARBA00022448"/>
    </source>
</evidence>
<comment type="subcellular location">
    <subcellularLocation>
        <location evidence="1">Cell inner membrane</location>
        <topology evidence="1">Multi-pass membrane protein</topology>
    </subcellularLocation>
</comment>
<dbReference type="GO" id="GO:0005886">
    <property type="term" value="C:plasma membrane"/>
    <property type="evidence" value="ECO:0007669"/>
    <property type="project" value="UniProtKB-SubCell"/>
</dbReference>